<dbReference type="RefSeq" id="WP_378538732.1">
    <property type="nucleotide sequence ID" value="NZ_JBHSBH010000028.1"/>
</dbReference>
<reference evidence="2" key="1">
    <citation type="journal article" date="2019" name="Int. J. Syst. Evol. Microbiol.">
        <title>The Global Catalogue of Microorganisms (GCM) 10K type strain sequencing project: providing services to taxonomists for standard genome sequencing and annotation.</title>
        <authorList>
            <consortium name="The Broad Institute Genomics Platform"/>
            <consortium name="The Broad Institute Genome Sequencing Center for Infectious Disease"/>
            <person name="Wu L."/>
            <person name="Ma J."/>
        </authorList>
    </citation>
    <scope>NUCLEOTIDE SEQUENCE [LARGE SCALE GENOMIC DNA]</scope>
    <source>
        <strain evidence="2">TBRC 1826</strain>
    </source>
</reference>
<accession>A0ABV8FX61</accession>
<dbReference type="Pfam" id="PF09438">
    <property type="entry name" value="DUF2017"/>
    <property type="match status" value="1"/>
</dbReference>
<organism evidence="1 2">
    <name type="scientific">Nocardiopsis sediminis</name>
    <dbReference type="NCBI Taxonomy" id="1778267"/>
    <lineage>
        <taxon>Bacteria</taxon>
        <taxon>Bacillati</taxon>
        <taxon>Actinomycetota</taxon>
        <taxon>Actinomycetes</taxon>
        <taxon>Streptosporangiales</taxon>
        <taxon>Nocardiopsidaceae</taxon>
        <taxon>Nocardiopsis</taxon>
    </lineage>
</organism>
<proteinExistence type="predicted"/>
<dbReference type="Proteomes" id="UP001595847">
    <property type="component" value="Unassembled WGS sequence"/>
</dbReference>
<name>A0ABV8FX61_9ACTN</name>
<dbReference type="EMBL" id="JBHSBH010000028">
    <property type="protein sequence ID" value="MFC4000034.1"/>
    <property type="molecule type" value="Genomic_DNA"/>
</dbReference>
<dbReference type="InterPro" id="IPR018561">
    <property type="entry name" value="AosR"/>
</dbReference>
<sequence length="190" mass="20335">MTNGFRSVRGGVAIDLDADESAVLRSMAALLLDVVDAPDEPEGPDDLAALIGIGQEREKPADPVLARLFPDAYGDDAEAAGDFRRYTEDGLRRHKRANAQAVLAAVPASGGRVTLGNGDAHTWLKALNDVRLALGTRLDMDERSLESFQRGEARVAPEDAAALHIYDWLSAVQETLVQSLFGSLPPGTED</sequence>
<evidence type="ECO:0000313" key="1">
    <source>
        <dbReference type="EMBL" id="MFC4000034.1"/>
    </source>
</evidence>
<comment type="caution">
    <text evidence="1">The sequence shown here is derived from an EMBL/GenBank/DDBJ whole genome shotgun (WGS) entry which is preliminary data.</text>
</comment>
<keyword evidence="2" id="KW-1185">Reference proteome</keyword>
<gene>
    <name evidence="1" type="ORF">ACFOVU_29250</name>
</gene>
<protein>
    <submittedName>
        <fullName evidence="1">DUF2017 domain-containing protein</fullName>
    </submittedName>
</protein>
<evidence type="ECO:0000313" key="2">
    <source>
        <dbReference type="Proteomes" id="UP001595847"/>
    </source>
</evidence>